<dbReference type="PANTHER" id="PTHR36566:SF1">
    <property type="entry name" value="PYRIDINIUM-3,5-BISTHIOCARBOXYLIC ACID MONONUCLEOTIDE NICKEL INSERTION PROTEIN"/>
    <property type="match status" value="1"/>
</dbReference>
<accession>A0A7Z0ZW85</accession>
<dbReference type="EMBL" id="JACCPJ010000015">
    <property type="protein sequence ID" value="NZD65996.1"/>
    <property type="molecule type" value="Genomic_DNA"/>
</dbReference>
<dbReference type="InterPro" id="IPR002822">
    <property type="entry name" value="Ni_insertion"/>
</dbReference>
<dbReference type="PANTHER" id="PTHR36566">
    <property type="entry name" value="NICKEL INSERTION PROTEIN-RELATED"/>
    <property type="match status" value="1"/>
</dbReference>
<evidence type="ECO:0000256" key="1">
    <source>
        <dbReference type="ARBA" id="ARBA00022596"/>
    </source>
</evidence>
<sequence length="436" mass="47409">MLEIHLDPVGGIAGDMFVAALLDLRPDLNTGLQAALKRCPLIENVECKLVAHHDGVLTGSRFKVHHAEHGADHPHDDNHHHDHHDHQQHEHSHAGDDHGHAEHDRTHAGHHDHVAWRDIRDALNRSALDGETIRHATGVFEKLAEAEAKVHGTTPENVAFHEVGAWDSIADIVSAAWLITQVGAAHWSVGPIPLGGGRVKTAHGLLPVPAPATVHLLKDFDVIDDGIGGERVTPTGAAILAYLCRSKIAPGRRALKGSSHGFGTKRLPGVSNCLRLLAFERREEVSASNDTVAVLECEIDDQTGEDIAQAVARLRNRPDVRDVVQMPVFGKKGRMMTHLQVLADPSKSRDVAAAILDETTTIGVRAMTAERMTLSREQETVEHAGKIYAFKLVDRPSGRTAKLEADNLTSTPGAAARRSLRRLLEGLLKQKRGDLL</sequence>
<feature type="region of interest" description="Disordered" evidence="2">
    <location>
        <begin position="68"/>
        <end position="112"/>
    </location>
</feature>
<evidence type="ECO:0000313" key="4">
    <source>
        <dbReference type="Proteomes" id="UP000532162"/>
    </source>
</evidence>
<dbReference type="AlphaFoldDB" id="A0A7Z0ZW85"/>
<dbReference type="Gene3D" id="3.30.70.1380">
    <property type="entry name" value="Transcriptional regulatory protein pf0864 domain like"/>
    <property type="match status" value="1"/>
</dbReference>
<protein>
    <submittedName>
        <fullName evidence="3">LarC family nickel insertion protein</fullName>
    </submittedName>
</protein>
<evidence type="ECO:0000313" key="3">
    <source>
        <dbReference type="EMBL" id="NZD65996.1"/>
    </source>
</evidence>
<organism evidence="3 4">
    <name type="scientific">Rhizobium changzhiense</name>
    <dbReference type="NCBI Taxonomy" id="2692317"/>
    <lineage>
        <taxon>Bacteria</taxon>
        <taxon>Pseudomonadati</taxon>
        <taxon>Pseudomonadota</taxon>
        <taxon>Alphaproteobacteria</taxon>
        <taxon>Hyphomicrobiales</taxon>
        <taxon>Rhizobiaceae</taxon>
        <taxon>Rhizobium/Agrobacterium group</taxon>
        <taxon>Rhizobium</taxon>
    </lineage>
</organism>
<evidence type="ECO:0000256" key="2">
    <source>
        <dbReference type="SAM" id="MobiDB-lite"/>
    </source>
</evidence>
<dbReference type="Pfam" id="PF01969">
    <property type="entry name" value="Ni_insertion"/>
    <property type="match status" value="1"/>
</dbReference>
<comment type="caution">
    <text evidence="3">The sequence shown here is derived from an EMBL/GenBank/DDBJ whole genome shotgun (WGS) entry which is preliminary data.</text>
</comment>
<gene>
    <name evidence="3" type="ORF">HX900_33555</name>
</gene>
<name>A0A7Z0ZW85_9HYPH</name>
<dbReference type="Proteomes" id="UP000532162">
    <property type="component" value="Unassembled WGS sequence"/>
</dbReference>
<proteinExistence type="predicted"/>
<reference evidence="3 4" key="1">
    <citation type="submission" date="2020-07" db="EMBL/GenBank/DDBJ databases">
        <authorList>
            <person name="Sun Q."/>
        </authorList>
    </citation>
    <scope>NUCLEOTIDE SEQUENCE [LARGE SCALE GENOMIC DNA]</scope>
    <source>
        <strain evidence="3 4">WYCCWR 11290</strain>
    </source>
</reference>
<keyword evidence="1" id="KW-0533">Nickel</keyword>